<dbReference type="AlphaFoldDB" id="A0A839ET93"/>
<dbReference type="Gene3D" id="3.40.50.1820">
    <property type="entry name" value="alpha/beta hydrolase"/>
    <property type="match status" value="1"/>
</dbReference>
<reference evidence="2 3" key="1">
    <citation type="submission" date="2020-07" db="EMBL/GenBank/DDBJ databases">
        <title>Genomic Encyclopedia of Type Strains, Phase IV (KMG-V): Genome sequencing to study the core and pangenomes of soil and plant-associated prokaryotes.</title>
        <authorList>
            <person name="Whitman W."/>
        </authorList>
    </citation>
    <scope>NUCLEOTIDE SEQUENCE [LARGE SCALE GENOMIC DNA]</scope>
    <source>
        <strain evidence="2 3">AN3</strain>
    </source>
</reference>
<dbReference type="EMBL" id="JACGXN010000008">
    <property type="protein sequence ID" value="MBA8880586.1"/>
    <property type="molecule type" value="Genomic_DNA"/>
</dbReference>
<name>A0A839ET93_9HYPH</name>
<dbReference type="RefSeq" id="WP_182551220.1">
    <property type="nucleotide sequence ID" value="NZ_JACGXN010000008.1"/>
</dbReference>
<keyword evidence="2" id="KW-0670">Pyruvate</keyword>
<keyword evidence="2" id="KW-0012">Acyltransferase</keyword>
<accession>A0A839ET93</accession>
<comment type="caution">
    <text evidence="2">The sequence shown here is derived from an EMBL/GenBank/DDBJ whole genome shotgun (WGS) entry which is preliminary data.</text>
</comment>
<dbReference type="PRINTS" id="PR00111">
    <property type="entry name" value="ABHYDROLASE"/>
</dbReference>
<dbReference type="GO" id="GO:0004742">
    <property type="term" value="F:dihydrolipoyllysine-residue acetyltransferase activity"/>
    <property type="evidence" value="ECO:0007669"/>
    <property type="project" value="UniProtKB-EC"/>
</dbReference>
<gene>
    <name evidence="2" type="ORF">FHW16_004309</name>
</gene>
<dbReference type="Proteomes" id="UP000549052">
    <property type="component" value="Unassembled WGS sequence"/>
</dbReference>
<dbReference type="InterPro" id="IPR000073">
    <property type="entry name" value="AB_hydrolase_1"/>
</dbReference>
<dbReference type="InterPro" id="IPR029058">
    <property type="entry name" value="AB_hydrolase_fold"/>
</dbReference>
<dbReference type="SUPFAM" id="SSF53474">
    <property type="entry name" value="alpha/beta-Hydrolases"/>
    <property type="match status" value="1"/>
</dbReference>
<keyword evidence="3" id="KW-1185">Reference proteome</keyword>
<dbReference type="EC" id="2.3.1.12" evidence="2"/>
<dbReference type="PANTHER" id="PTHR43689:SF8">
    <property type="entry name" value="ALPHA_BETA-HYDROLASES SUPERFAMILY PROTEIN"/>
    <property type="match status" value="1"/>
</dbReference>
<feature type="domain" description="AB hydrolase-1" evidence="1">
    <location>
        <begin position="17"/>
        <end position="245"/>
    </location>
</feature>
<evidence type="ECO:0000259" key="1">
    <source>
        <dbReference type="Pfam" id="PF12697"/>
    </source>
</evidence>
<keyword evidence="2" id="KW-0808">Transferase</keyword>
<dbReference type="Pfam" id="PF12697">
    <property type="entry name" value="Abhydrolase_6"/>
    <property type="match status" value="1"/>
</dbReference>
<proteinExistence type="predicted"/>
<sequence>MHQLHAIEMGEGAGTSVVFLHGFGGTAASWHIVQKAVSETHSTIAFDLPGHGTSLDYPDAVTARHFAEAVIDEFNRRNIRKAHLVGHSMGGATAALVAVFAPEKVASLTLLAPGGFGPDINGRLLRHYAAARTYDALETALEGMFGWRSPVDEEVISRDVALRQKAGQIERLNAIGARMMKDGMQGTIPREYLEAFVMPVTVAWGRLDNVLPLYQSEGLPQHFSVHRFDGVGHMLIEEIPDQVIRLVSATVRTG</sequence>
<dbReference type="PANTHER" id="PTHR43689">
    <property type="entry name" value="HYDROLASE"/>
    <property type="match status" value="1"/>
</dbReference>
<organism evidence="2 3">
    <name type="scientific">Phyllobacterium myrsinacearum</name>
    <dbReference type="NCBI Taxonomy" id="28101"/>
    <lineage>
        <taxon>Bacteria</taxon>
        <taxon>Pseudomonadati</taxon>
        <taxon>Pseudomonadota</taxon>
        <taxon>Alphaproteobacteria</taxon>
        <taxon>Hyphomicrobiales</taxon>
        <taxon>Phyllobacteriaceae</taxon>
        <taxon>Phyllobacterium</taxon>
    </lineage>
</organism>
<protein>
    <submittedName>
        <fullName evidence="2">Pyruvate dehydrogenase E2 component (Dihydrolipoamide acetyltransferase)</fullName>
        <ecNumber evidence="2">2.3.1.12</ecNumber>
    </submittedName>
</protein>
<evidence type="ECO:0000313" key="3">
    <source>
        <dbReference type="Proteomes" id="UP000549052"/>
    </source>
</evidence>
<evidence type="ECO:0000313" key="2">
    <source>
        <dbReference type="EMBL" id="MBA8880586.1"/>
    </source>
</evidence>